<dbReference type="Proteomes" id="UP000235748">
    <property type="component" value="Unassembled WGS sequence"/>
</dbReference>
<dbReference type="GO" id="GO:0015226">
    <property type="term" value="F:carnitine transmembrane transporter activity"/>
    <property type="evidence" value="ECO:0007669"/>
    <property type="project" value="TreeGrafter"/>
</dbReference>
<dbReference type="SUPFAM" id="SSF53850">
    <property type="entry name" value="Periplasmic binding protein-like II"/>
    <property type="match status" value="1"/>
</dbReference>
<keyword evidence="2" id="KW-0813">Transport</keyword>
<accession>A0A1Z3U288</accession>
<gene>
    <name evidence="8" type="ORF">CJ235_07410</name>
</gene>
<dbReference type="Gene3D" id="3.40.190.100">
    <property type="entry name" value="Glycine betaine-binding periplasmic protein, domain 2"/>
    <property type="match status" value="1"/>
</dbReference>
<feature type="chain" id="PRO_5030038430" evidence="6">
    <location>
        <begin position="31"/>
        <end position="309"/>
    </location>
</feature>
<name>A0A1Z3U288_9STAP</name>
<dbReference type="GO" id="GO:0015871">
    <property type="term" value="P:choline transport"/>
    <property type="evidence" value="ECO:0007669"/>
    <property type="project" value="TreeGrafter"/>
</dbReference>
<evidence type="ECO:0000256" key="3">
    <source>
        <dbReference type="ARBA" id="ARBA00022475"/>
    </source>
</evidence>
<evidence type="ECO:0000313" key="9">
    <source>
        <dbReference type="Proteomes" id="UP000235748"/>
    </source>
</evidence>
<dbReference type="PROSITE" id="PS51257">
    <property type="entry name" value="PROKAR_LIPOPROTEIN"/>
    <property type="match status" value="1"/>
</dbReference>
<feature type="compositionally biased region" description="Basic and acidic residues" evidence="5">
    <location>
        <begin position="291"/>
        <end position="309"/>
    </location>
</feature>
<proteinExistence type="predicted"/>
<dbReference type="Gene3D" id="3.40.190.10">
    <property type="entry name" value="Periplasmic binding protein-like II"/>
    <property type="match status" value="1"/>
</dbReference>
<evidence type="ECO:0000256" key="4">
    <source>
        <dbReference type="ARBA" id="ARBA00023136"/>
    </source>
</evidence>
<sequence length="309" mass="35051">MIKRRLFKTFGLIATLALALVLSACGNGGASDDKATSLGDKDVEIPYIASDNSSPRSLVIAEVLKKAGYNVKTTPMPASGPMYASVSQDKDQFHASGIFPSTDKRYYNKFKDNLTVYDKKHLNDDVKVGLAVPKYMKDVDSTRDLKAKSFGDKVDWTIQGTDKRNGVMKQTKDEIGDNDLSKYKLHKSSDQEQFKKIQEAYKKQQPLVFTAMDPSWINKELDFKMLKDPEKIYGSNDQHIDLVFNKDFKQNHPGAYTIATRIADDWSQKDEEDLAKKIFKENKNPQQVAKDYVDDHDNKVDDWKKDIGD</sequence>
<comment type="subcellular location">
    <subcellularLocation>
        <location evidence="1">Cell membrane</location>
    </subcellularLocation>
</comment>
<evidence type="ECO:0000256" key="6">
    <source>
        <dbReference type="SAM" id="SignalP"/>
    </source>
</evidence>
<keyword evidence="6" id="KW-0732">Signal</keyword>
<dbReference type="EMBL" id="PNGG01000003">
    <property type="protein sequence ID" value="PMC19086.1"/>
    <property type="molecule type" value="Genomic_DNA"/>
</dbReference>
<dbReference type="PANTHER" id="PTHR47737:SF1">
    <property type="entry name" value="GLYCINE BETAINE_PROLINE BETAINE TRANSPORT SYSTEM PERMEASE PROTEIN PROW"/>
    <property type="match status" value="1"/>
</dbReference>
<dbReference type="Pfam" id="PF04069">
    <property type="entry name" value="OpuAC"/>
    <property type="match status" value="1"/>
</dbReference>
<feature type="signal peptide" evidence="6">
    <location>
        <begin position="1"/>
        <end position="30"/>
    </location>
</feature>
<dbReference type="GeneID" id="98298730"/>
<evidence type="ECO:0000256" key="5">
    <source>
        <dbReference type="SAM" id="MobiDB-lite"/>
    </source>
</evidence>
<dbReference type="GO" id="GO:0031460">
    <property type="term" value="P:glycine betaine transport"/>
    <property type="evidence" value="ECO:0007669"/>
    <property type="project" value="TreeGrafter"/>
</dbReference>
<comment type="caution">
    <text evidence="8">The sequence shown here is derived from an EMBL/GenBank/DDBJ whole genome shotgun (WGS) entry which is preliminary data.</text>
</comment>
<protein>
    <submittedName>
        <fullName evidence="8">ABC transporter substrate-binding protein</fullName>
    </submittedName>
</protein>
<feature type="domain" description="ABC-type glycine betaine transport system substrate-binding" evidence="7">
    <location>
        <begin position="41"/>
        <end position="294"/>
    </location>
</feature>
<dbReference type="RefSeq" id="WP_002471952.1">
    <property type="nucleotide sequence ID" value="NZ_CP022096.2"/>
</dbReference>
<keyword evidence="4" id="KW-0472">Membrane</keyword>
<dbReference type="GO" id="GO:0043190">
    <property type="term" value="C:ATP-binding cassette (ABC) transporter complex"/>
    <property type="evidence" value="ECO:0007669"/>
    <property type="project" value="InterPro"/>
</dbReference>
<dbReference type="InterPro" id="IPR007210">
    <property type="entry name" value="ABC_Gly_betaine_transp_sub-bd"/>
</dbReference>
<dbReference type="KEGG" id="spet:CEP67_08160"/>
<evidence type="ECO:0000256" key="1">
    <source>
        <dbReference type="ARBA" id="ARBA00004236"/>
    </source>
</evidence>
<organism evidence="8 9">
    <name type="scientific">Staphylococcus pettenkoferi</name>
    <dbReference type="NCBI Taxonomy" id="170573"/>
    <lineage>
        <taxon>Bacteria</taxon>
        <taxon>Bacillati</taxon>
        <taxon>Bacillota</taxon>
        <taxon>Bacilli</taxon>
        <taxon>Bacillales</taxon>
        <taxon>Staphylococcaceae</taxon>
        <taxon>Staphylococcus</taxon>
    </lineage>
</organism>
<feature type="region of interest" description="Disordered" evidence="5">
    <location>
        <begin position="278"/>
        <end position="309"/>
    </location>
</feature>
<reference evidence="8 9" key="1">
    <citation type="submission" date="2017-09" db="EMBL/GenBank/DDBJ databases">
        <title>Bacterial strain isolated from the female urinary microbiota.</title>
        <authorList>
            <person name="Thomas-White K."/>
            <person name="Kumar N."/>
            <person name="Forster S."/>
            <person name="Putonti C."/>
            <person name="Lawley T."/>
            <person name="Wolfe A.J."/>
        </authorList>
    </citation>
    <scope>NUCLEOTIDE SEQUENCE [LARGE SCALE GENOMIC DNA]</scope>
    <source>
        <strain evidence="8 9">UMB0834</strain>
    </source>
</reference>
<dbReference type="PANTHER" id="PTHR47737">
    <property type="entry name" value="GLYCINE BETAINE/PROLINE BETAINE TRANSPORT SYSTEM PERMEASE PROTEIN PROW"/>
    <property type="match status" value="1"/>
</dbReference>
<dbReference type="STRING" id="170573.GCA_001076995_01796"/>
<keyword evidence="3" id="KW-1003">Cell membrane</keyword>
<dbReference type="AlphaFoldDB" id="A0A1Z3U288"/>
<evidence type="ECO:0000259" key="7">
    <source>
        <dbReference type="Pfam" id="PF04069"/>
    </source>
</evidence>
<evidence type="ECO:0000256" key="2">
    <source>
        <dbReference type="ARBA" id="ARBA00022448"/>
    </source>
</evidence>
<evidence type="ECO:0000313" key="8">
    <source>
        <dbReference type="EMBL" id="PMC19086.1"/>
    </source>
</evidence>
<dbReference type="GO" id="GO:0005275">
    <property type="term" value="F:amine transmembrane transporter activity"/>
    <property type="evidence" value="ECO:0007669"/>
    <property type="project" value="TreeGrafter"/>
</dbReference>